<dbReference type="PANTHER" id="PTHR35041">
    <property type="entry name" value="MEDIATOR OF RNA POLYMERASE II TRANSCRIPTION SUBUNIT 1"/>
    <property type="match status" value="1"/>
</dbReference>
<organism evidence="2 3">
    <name type="scientific">Lasallia pustulata</name>
    <dbReference type="NCBI Taxonomy" id="136370"/>
    <lineage>
        <taxon>Eukaryota</taxon>
        <taxon>Fungi</taxon>
        <taxon>Dikarya</taxon>
        <taxon>Ascomycota</taxon>
        <taxon>Pezizomycotina</taxon>
        <taxon>Lecanoromycetes</taxon>
        <taxon>OSLEUM clade</taxon>
        <taxon>Umbilicariomycetidae</taxon>
        <taxon>Umbilicariales</taxon>
        <taxon>Umbilicariaceae</taxon>
        <taxon>Lasallia</taxon>
    </lineage>
</organism>
<dbReference type="EMBL" id="VXIT01000005">
    <property type="protein sequence ID" value="KAA6412407.1"/>
    <property type="molecule type" value="Genomic_DNA"/>
</dbReference>
<proteinExistence type="predicted"/>
<keyword evidence="1" id="KW-0812">Transmembrane</keyword>
<reference evidence="2 3" key="1">
    <citation type="submission" date="2019-09" db="EMBL/GenBank/DDBJ databases">
        <title>The hologenome of the rock-dwelling lichen Lasallia pustulata.</title>
        <authorList>
            <person name="Greshake Tzovaras B."/>
            <person name="Segers F."/>
            <person name="Bicker A."/>
            <person name="Dal Grande F."/>
            <person name="Otte J."/>
            <person name="Hankeln T."/>
            <person name="Schmitt I."/>
            <person name="Ebersberger I."/>
        </authorList>
    </citation>
    <scope>NUCLEOTIDE SEQUENCE [LARGE SCALE GENOMIC DNA]</scope>
    <source>
        <strain evidence="2">A1-1</strain>
    </source>
</reference>
<feature type="transmembrane region" description="Helical" evidence="1">
    <location>
        <begin position="83"/>
        <end position="107"/>
    </location>
</feature>
<dbReference type="Proteomes" id="UP000324767">
    <property type="component" value="Unassembled WGS sequence"/>
</dbReference>
<evidence type="ECO:0000313" key="2">
    <source>
        <dbReference type="EMBL" id="KAA6412407.1"/>
    </source>
</evidence>
<sequence length="576" mass="62653">MSSDQRDVHVQYSKLDTVQANNDTEKHPQTTQTKMSSFSGIHWKAPALIVLGLILGTAFALGHHYYYQHFNGQTVGKKWQQQWILRGGSAFGFAVKTFLAVASGTAYTQQFWLSMQERAAPIGNVDSMFTVLSSATQFLDIKLWLGRPVLAIPAIITWLVPLVAIITPGTLTVEPTLQNKTVLMSVPQINFTNANNYVMAGYAGSYNSASHRVAQLVDATASQGSILPIVPPIANSSYTTTFFGPALDCVQASGTDTAKLSQASGMNDPGIQQVIYASWVPTSTSNLTSPNLNPSSSSNGLESDYALDIYSSDYARLFIYSYYCGATLTCGLRNKTYTVSFNFQNNTQRISVQTGKDMNGVSSTSLPGISPDQYTKETYDNNPIASYVALMESLGRIMVGNIQDESRYNYEQAPDLTSIKDTSLNDVRQGNDSKAFGTAIEQLFQNMTISLLSVSTFQDPIAVSTPVPVTAVLTINAYVYHPYDLYLAYGLSILFTSICLGIGMAALFRNGQSYSNNFSTVLRSTRNPDLDHLLLETEMSGADPLPEGLGRAVLSLPRRRGVGNGGFEVVSDGDLK</sequence>
<feature type="transmembrane region" description="Helical" evidence="1">
    <location>
        <begin position="43"/>
        <end position="62"/>
    </location>
</feature>
<evidence type="ECO:0000256" key="1">
    <source>
        <dbReference type="SAM" id="Phobius"/>
    </source>
</evidence>
<evidence type="ECO:0000313" key="3">
    <source>
        <dbReference type="Proteomes" id="UP000324767"/>
    </source>
</evidence>
<keyword evidence="1" id="KW-0472">Membrane</keyword>
<name>A0A5M8PTR5_9LECA</name>
<comment type="caution">
    <text evidence="2">The sequence shown here is derived from an EMBL/GenBank/DDBJ whole genome shotgun (WGS) entry which is preliminary data.</text>
</comment>
<accession>A0A5M8PTR5</accession>
<keyword evidence="1" id="KW-1133">Transmembrane helix</keyword>
<feature type="transmembrane region" description="Helical" evidence="1">
    <location>
        <begin position="486"/>
        <end position="508"/>
    </location>
</feature>
<dbReference type="AlphaFoldDB" id="A0A5M8PTR5"/>
<feature type="transmembrane region" description="Helical" evidence="1">
    <location>
        <begin position="149"/>
        <end position="171"/>
    </location>
</feature>
<dbReference type="PANTHER" id="PTHR35041:SF6">
    <property type="entry name" value="FORMYLMETHIONINE DEFORMYLASE-LIKE PROTEIN-RELATED"/>
    <property type="match status" value="1"/>
</dbReference>
<gene>
    <name evidence="2" type="ORF">FRX48_03397</name>
</gene>
<dbReference type="OrthoDB" id="5322539at2759"/>
<protein>
    <submittedName>
        <fullName evidence="2">Uncharacterized protein</fullName>
    </submittedName>
</protein>